<keyword evidence="4 10" id="KW-0816">Tricarboxylic acid cycle</keyword>
<comment type="subcellular location">
    <subcellularLocation>
        <location evidence="10 13">Cytoplasm</location>
    </subcellularLocation>
</comment>
<comment type="pathway">
    <text evidence="10 13">Carbohydrate metabolism; glyoxylate cycle; (S)-malate from isocitrate: step 2/2.</text>
</comment>
<evidence type="ECO:0000259" key="15">
    <source>
        <dbReference type="Pfam" id="PF20656"/>
    </source>
</evidence>
<gene>
    <name evidence="10" type="primary">glcB</name>
    <name evidence="18" type="ORF">WH96_18930</name>
</gene>
<evidence type="ECO:0000256" key="4">
    <source>
        <dbReference type="ARBA" id="ARBA00022532"/>
    </source>
</evidence>
<dbReference type="NCBIfam" id="TIGR01345">
    <property type="entry name" value="malate_syn_G"/>
    <property type="match status" value="1"/>
</dbReference>
<feature type="active site" description="Proton donor" evidence="10 12">
    <location>
        <position position="641"/>
    </location>
</feature>
<evidence type="ECO:0000313" key="19">
    <source>
        <dbReference type="Proteomes" id="UP000035444"/>
    </source>
</evidence>
<evidence type="ECO:0000256" key="5">
    <source>
        <dbReference type="ARBA" id="ARBA00022679"/>
    </source>
</evidence>
<dbReference type="GO" id="GO:0000287">
    <property type="term" value="F:magnesium ion binding"/>
    <property type="evidence" value="ECO:0007669"/>
    <property type="project" value="TreeGrafter"/>
</dbReference>
<feature type="domain" description="Malate synthase N-terminal" evidence="15">
    <location>
        <begin position="18"/>
        <end position="78"/>
    </location>
</feature>
<evidence type="ECO:0000256" key="3">
    <source>
        <dbReference type="ARBA" id="ARBA00022490"/>
    </source>
</evidence>
<evidence type="ECO:0000256" key="1">
    <source>
        <dbReference type="ARBA" id="ARBA00001946"/>
    </source>
</evidence>
<dbReference type="GO" id="GO:0006099">
    <property type="term" value="P:tricarboxylic acid cycle"/>
    <property type="evidence" value="ECO:0007669"/>
    <property type="project" value="UniProtKB-KW"/>
</dbReference>
<evidence type="ECO:0000256" key="6">
    <source>
        <dbReference type="ARBA" id="ARBA00022723"/>
    </source>
</evidence>
<dbReference type="Pfam" id="PF01274">
    <property type="entry name" value="MS_TIM-barrel"/>
    <property type="match status" value="1"/>
</dbReference>
<accession>A0A0H2MAK8</accession>
<dbReference type="Pfam" id="PF20658">
    <property type="entry name" value="MSG_insertion"/>
    <property type="match status" value="1"/>
</dbReference>
<keyword evidence="5 10" id="KW-0808">Transferase</keyword>
<evidence type="ECO:0000256" key="13">
    <source>
        <dbReference type="RuleBase" id="RU003572"/>
    </source>
</evidence>
<evidence type="ECO:0000256" key="2">
    <source>
        <dbReference type="ARBA" id="ARBA00022435"/>
    </source>
</evidence>
<dbReference type="HAMAP" id="MF_00641">
    <property type="entry name" value="Malate_synth_G"/>
    <property type="match status" value="1"/>
</dbReference>
<keyword evidence="2 10" id="KW-0329">Glyoxylate bypass</keyword>
<name>A0A0H2MAK8_9PROT</name>
<dbReference type="GO" id="GO:0009436">
    <property type="term" value="P:glyoxylate catabolic process"/>
    <property type="evidence" value="ECO:0007669"/>
    <property type="project" value="TreeGrafter"/>
</dbReference>
<keyword evidence="7 10" id="KW-0460">Magnesium</keyword>
<protein>
    <recommendedName>
        <fullName evidence="10 11">Malate synthase G</fullName>
        <ecNumber evidence="10 11">2.3.3.9</ecNumber>
    </recommendedName>
</protein>
<feature type="binding site" evidence="10">
    <location>
        <position position="313"/>
    </location>
    <ligand>
        <name>acetyl-CoA</name>
        <dbReference type="ChEBI" id="CHEBI:57288"/>
    </ligand>
</feature>
<dbReference type="Proteomes" id="UP000035444">
    <property type="component" value="Unassembled WGS sequence"/>
</dbReference>
<dbReference type="AlphaFoldDB" id="A0A0H2MAK8"/>
<feature type="binding site" evidence="10">
    <location>
        <position position="118"/>
    </location>
    <ligand>
        <name>acetyl-CoA</name>
        <dbReference type="ChEBI" id="CHEBI:57288"/>
    </ligand>
</feature>
<keyword evidence="6 10" id="KW-0479">Metal-binding</keyword>
<proteinExistence type="inferred from homology"/>
<evidence type="ECO:0000313" key="18">
    <source>
        <dbReference type="EMBL" id="KLN59216.1"/>
    </source>
</evidence>
<evidence type="ECO:0000259" key="17">
    <source>
        <dbReference type="Pfam" id="PF20659"/>
    </source>
</evidence>
<dbReference type="InterPro" id="IPR044856">
    <property type="entry name" value="Malate_synth_C_sf"/>
</dbReference>
<feature type="binding site" evidence="10">
    <location>
        <position position="551"/>
    </location>
    <ligand>
        <name>acetyl-CoA</name>
        <dbReference type="ChEBI" id="CHEBI:57288"/>
    </ligand>
</feature>
<dbReference type="PANTHER" id="PTHR42739:SF1">
    <property type="entry name" value="MALATE SYNTHASE G"/>
    <property type="match status" value="1"/>
</dbReference>
<comment type="function">
    <text evidence="10">Involved in the glycolate utilization. Catalyzes the condensation and subsequent hydrolysis of acetyl-coenzyme A (acetyl-CoA) and glyoxylate to form malate and CoA.</text>
</comment>
<comment type="similarity">
    <text evidence="10 13">Belongs to the malate synthase family. GlcB subfamily.</text>
</comment>
<dbReference type="EC" id="2.3.3.9" evidence="10 11"/>
<comment type="subunit">
    <text evidence="10">Monomer.</text>
</comment>
<feature type="active site" description="Proton acceptor" evidence="10 12">
    <location>
        <position position="340"/>
    </location>
</feature>
<dbReference type="EMBL" id="LAQL01000018">
    <property type="protein sequence ID" value="KLN59216.1"/>
    <property type="molecule type" value="Genomic_DNA"/>
</dbReference>
<dbReference type="UniPathway" id="UPA00703">
    <property type="reaction ID" value="UER00720"/>
</dbReference>
<keyword evidence="3 10" id="KW-0963">Cytoplasm</keyword>
<dbReference type="InterPro" id="IPR048357">
    <property type="entry name" value="MSG_insertion"/>
</dbReference>
<keyword evidence="18" id="KW-0012">Acyltransferase</keyword>
<dbReference type="STRING" id="1489064.WH96_18930"/>
<feature type="binding site" evidence="10">
    <location>
        <position position="470"/>
    </location>
    <ligand>
        <name>Mg(2+)</name>
        <dbReference type="ChEBI" id="CHEBI:18420"/>
    </ligand>
</feature>
<dbReference type="Gene3D" id="3.20.20.360">
    <property type="entry name" value="Malate synthase, domain 3"/>
    <property type="match status" value="2"/>
</dbReference>
<dbReference type="InterPro" id="IPR046363">
    <property type="entry name" value="MS_N_TIM-barrel_dom"/>
</dbReference>
<evidence type="ECO:0000256" key="12">
    <source>
        <dbReference type="PIRSR" id="PIRSR601465-50"/>
    </source>
</evidence>
<dbReference type="InterPro" id="IPR048355">
    <property type="entry name" value="MS_C"/>
</dbReference>
<feature type="modified residue" description="Cysteine sulfenic acid (-SOH)" evidence="10">
    <location>
        <position position="627"/>
    </location>
</feature>
<evidence type="ECO:0000256" key="10">
    <source>
        <dbReference type="HAMAP-Rule" id="MF_00641"/>
    </source>
</evidence>
<dbReference type="InterPro" id="IPR006253">
    <property type="entry name" value="Malate_synthG"/>
</dbReference>
<dbReference type="Pfam" id="PF20656">
    <property type="entry name" value="MS_N"/>
    <property type="match status" value="1"/>
</dbReference>
<feature type="binding site" evidence="10">
    <location>
        <begin position="467"/>
        <end position="470"/>
    </location>
    <ligand>
        <name>glyoxylate</name>
        <dbReference type="ChEBI" id="CHEBI:36655"/>
    </ligand>
</feature>
<evidence type="ECO:0000256" key="11">
    <source>
        <dbReference type="NCBIfam" id="TIGR01345"/>
    </source>
</evidence>
<evidence type="ECO:0000256" key="8">
    <source>
        <dbReference type="ARBA" id="ARBA00023097"/>
    </source>
</evidence>
<evidence type="ECO:0000259" key="16">
    <source>
        <dbReference type="Pfam" id="PF20658"/>
    </source>
</evidence>
<dbReference type="Pfam" id="PF20659">
    <property type="entry name" value="MS_C"/>
    <property type="match status" value="1"/>
</dbReference>
<dbReference type="InterPro" id="IPR001465">
    <property type="entry name" value="Malate_synthase_TIM"/>
</dbReference>
<sequence length="731" mass="80356">MTDRIKVGALQIDKTLHNFVNNDALPGTGVNPDDFWAGMNDLLLDLMPENAKLLARRTELQSQLNDWHRTHPGPITDHATYKSFLEKIGYLVPEGADFSIETSDVDEEITSVAGPQLVVPVMNARYALNAANARWGSLYDALYGTDAIPETDGAEKQAGFNPVRGQKVIDWAKDFLDQAAPLNGGSHKDVVCYQVDDDTLVATLENGQRANLSETAEYRGYSGDLNNAFGLLIRHNGLHLEISVDRNHPIGKTDPAGVADVIVEAALSTIMDCEDSVAAVDAEEKVAVYRNWLGLMRGDLSTDLQKGGKTITRRLKDDRIYQTDTGESLTLQGRSLMLVRNVGHLMTNPAILVGDDAREVPEGLMDAMITAVIAKHDLLKSSPQTVSGTDAAIRNSRTGSVYIVKPKMHGPDEVAFADKIFTRVEDLLGLKRHTLKIGIMDEERRTTLNLKEAIRAAKHRVFFINTGFLDRTGDEIHTAMEAGPMIRKGDMKNATWIKAYEDWNVDIGLACGLSGRAQIGKGMWAMPDLMANMLDQKSGHPQAGANTAWVPSPTAATLHATHYHAINVFDRQKELAERERASLNDLISVPVARDTNWSPDDVQHELDNNAQGILGYVVRWVDHGVGCSKVPDINNVGLMEDRATLRISSQHIANWLHHGICTEAQVMETMKRMASVVDGQNADDPAYKPMADDFSSSISFQAACDLVLKGAVQPSGYTEPILHTKRLEFKN</sequence>
<dbReference type="SUPFAM" id="SSF51645">
    <property type="entry name" value="Malate synthase G"/>
    <property type="match status" value="1"/>
</dbReference>
<feature type="binding site" evidence="10">
    <location>
        <position position="442"/>
    </location>
    <ligand>
        <name>glyoxylate</name>
        <dbReference type="ChEBI" id="CHEBI:36655"/>
    </ligand>
</feature>
<dbReference type="PANTHER" id="PTHR42739">
    <property type="entry name" value="MALATE SYNTHASE G"/>
    <property type="match status" value="1"/>
</dbReference>
<feature type="domain" description="Malate synthase G alpha-beta insertion" evidence="16">
    <location>
        <begin position="160"/>
        <end position="235"/>
    </location>
</feature>
<comment type="cofactor">
    <cofactor evidence="1 10">
        <name>Mg(2+)</name>
        <dbReference type="ChEBI" id="CHEBI:18420"/>
    </cofactor>
</comment>
<feature type="binding site" evidence="10">
    <location>
        <begin position="125"/>
        <end position="126"/>
    </location>
    <ligand>
        <name>acetyl-CoA</name>
        <dbReference type="ChEBI" id="CHEBI:57288"/>
    </ligand>
</feature>
<dbReference type="GO" id="GO:0006097">
    <property type="term" value="P:glyoxylate cycle"/>
    <property type="evidence" value="ECO:0007669"/>
    <property type="project" value="UniProtKB-UniRule"/>
</dbReference>
<feature type="binding site" evidence="10">
    <location>
        <position position="340"/>
    </location>
    <ligand>
        <name>glyoxylate</name>
        <dbReference type="ChEBI" id="CHEBI:36655"/>
    </ligand>
</feature>
<evidence type="ECO:0000256" key="9">
    <source>
        <dbReference type="ARBA" id="ARBA00047918"/>
    </source>
</evidence>
<dbReference type="InterPro" id="IPR048356">
    <property type="entry name" value="MS_N"/>
</dbReference>
<feature type="domain" description="Malate synthase TIM barrel" evidence="14">
    <location>
        <begin position="337"/>
        <end position="586"/>
    </location>
</feature>
<dbReference type="GO" id="GO:0005829">
    <property type="term" value="C:cytosol"/>
    <property type="evidence" value="ECO:0007669"/>
    <property type="project" value="TreeGrafter"/>
</dbReference>
<organism evidence="18 19">
    <name type="scientific">Kiloniella spongiae</name>
    <dbReference type="NCBI Taxonomy" id="1489064"/>
    <lineage>
        <taxon>Bacteria</taxon>
        <taxon>Pseudomonadati</taxon>
        <taxon>Pseudomonadota</taxon>
        <taxon>Alphaproteobacteria</taxon>
        <taxon>Rhodospirillales</taxon>
        <taxon>Kiloniellaceae</taxon>
        <taxon>Kiloniella</taxon>
    </lineage>
</organism>
<evidence type="ECO:0000259" key="14">
    <source>
        <dbReference type="Pfam" id="PF01274"/>
    </source>
</evidence>
<dbReference type="Gene3D" id="1.20.1220.12">
    <property type="entry name" value="Malate synthase, domain III"/>
    <property type="match status" value="1"/>
</dbReference>
<dbReference type="RefSeq" id="WP_047765798.1">
    <property type="nucleotide sequence ID" value="NZ_LAQL01000018.1"/>
</dbReference>
<feature type="domain" description="Malate synthase C-terminal" evidence="17">
    <location>
        <begin position="602"/>
        <end position="699"/>
    </location>
</feature>
<comment type="caution">
    <text evidence="10">Lacks conserved residue(s) required for the propagation of feature annotation.</text>
</comment>
<comment type="caution">
    <text evidence="18">The sequence shown here is derived from an EMBL/GenBank/DDBJ whole genome shotgun (WGS) entry which is preliminary data.</text>
</comment>
<keyword evidence="8 10" id="KW-0558">Oxidation</keyword>
<dbReference type="OrthoDB" id="9762054at2"/>
<feature type="binding site" evidence="10">
    <location>
        <position position="276"/>
    </location>
    <ligand>
        <name>acetyl-CoA</name>
        <dbReference type="ChEBI" id="CHEBI:57288"/>
    </ligand>
</feature>
<comment type="catalytic activity">
    <reaction evidence="9 10 13">
        <text>glyoxylate + acetyl-CoA + H2O = (S)-malate + CoA + H(+)</text>
        <dbReference type="Rhea" id="RHEA:18181"/>
        <dbReference type="ChEBI" id="CHEBI:15377"/>
        <dbReference type="ChEBI" id="CHEBI:15378"/>
        <dbReference type="ChEBI" id="CHEBI:15589"/>
        <dbReference type="ChEBI" id="CHEBI:36655"/>
        <dbReference type="ChEBI" id="CHEBI:57287"/>
        <dbReference type="ChEBI" id="CHEBI:57288"/>
        <dbReference type="EC" id="2.3.3.9"/>
    </reaction>
</comment>
<reference evidence="18 19" key="1">
    <citation type="submission" date="2015-03" db="EMBL/GenBank/DDBJ databases">
        <title>Genome Sequence of Kiloniella spongiae MEBiC09566, isolated from a marine sponge.</title>
        <authorList>
            <person name="Shao Z."/>
            <person name="Wang L."/>
            <person name="Li X."/>
        </authorList>
    </citation>
    <scope>NUCLEOTIDE SEQUENCE [LARGE SCALE GENOMIC DNA]</scope>
    <source>
        <strain evidence="18 19">MEBiC09566</strain>
    </source>
</reference>
<feature type="binding site" evidence="10">
    <location>
        <position position="442"/>
    </location>
    <ligand>
        <name>Mg(2+)</name>
        <dbReference type="ChEBI" id="CHEBI:18420"/>
    </ligand>
</feature>
<dbReference type="InterPro" id="IPR011076">
    <property type="entry name" value="Malate_synth_sf"/>
</dbReference>
<dbReference type="NCBIfam" id="NF002825">
    <property type="entry name" value="PRK02999.1"/>
    <property type="match status" value="1"/>
</dbReference>
<dbReference type="PATRIC" id="fig|1489064.4.peg.796"/>
<keyword evidence="19" id="KW-1185">Reference proteome</keyword>
<evidence type="ECO:0000256" key="7">
    <source>
        <dbReference type="ARBA" id="ARBA00022842"/>
    </source>
</evidence>
<dbReference type="GO" id="GO:0004474">
    <property type="term" value="F:malate synthase activity"/>
    <property type="evidence" value="ECO:0007669"/>
    <property type="project" value="UniProtKB-UniRule"/>
</dbReference>